<gene>
    <name evidence="1" type="ORF">H5P27_04290</name>
</gene>
<protein>
    <submittedName>
        <fullName evidence="1">DUF3379 family protein</fullName>
    </submittedName>
</protein>
<keyword evidence="2" id="KW-1185">Reference proteome</keyword>
<name>A0A7X1E8Y1_9BACT</name>
<dbReference type="AlphaFoldDB" id="A0A7X1E8Y1"/>
<accession>A0A7X1E8Y1</accession>
<evidence type="ECO:0000313" key="1">
    <source>
        <dbReference type="EMBL" id="MBC2605257.1"/>
    </source>
</evidence>
<proteinExistence type="predicted"/>
<sequence length="257" mass="29050">MDKQEAKLILSSYTLGHEPDDDEKFEAAKKLTENDSELSAWWEEQKSSDQKLSASLKSVPVPADLQSALKLSMADRQRKRLRFIQTSKWLSMAAAVAMAFTLFFKYGIDRSDDYQGPLAQRAFNYSVDGPRLSYMDRDTGNLKNWLAASGFSLPQQLPPKLLELEGVGCRPLEWAENKVAIMCFNADTVYHLFIGSEEDFPNFEASEIIGYEQANEDWAISKWKQDDHLFVLTAKTTVDQMSAYLADYSPSSLSGQL</sequence>
<dbReference type="RefSeq" id="WP_185659142.1">
    <property type="nucleotide sequence ID" value="NZ_CAWPOO010000006.1"/>
</dbReference>
<reference evidence="1 2" key="1">
    <citation type="submission" date="2020-07" db="EMBL/GenBank/DDBJ databases">
        <authorList>
            <person name="Feng X."/>
        </authorList>
    </citation>
    <scope>NUCLEOTIDE SEQUENCE [LARGE SCALE GENOMIC DNA]</scope>
    <source>
        <strain evidence="1 2">JCM23202</strain>
    </source>
</reference>
<dbReference type="Proteomes" id="UP000526501">
    <property type="component" value="Unassembled WGS sequence"/>
</dbReference>
<evidence type="ECO:0000313" key="2">
    <source>
        <dbReference type="Proteomes" id="UP000526501"/>
    </source>
</evidence>
<dbReference type="EMBL" id="JACHVC010000006">
    <property type="protein sequence ID" value="MBC2605257.1"/>
    <property type="molecule type" value="Genomic_DNA"/>
</dbReference>
<organism evidence="1 2">
    <name type="scientific">Pelagicoccus albus</name>
    <dbReference type="NCBI Taxonomy" id="415222"/>
    <lineage>
        <taxon>Bacteria</taxon>
        <taxon>Pseudomonadati</taxon>
        <taxon>Verrucomicrobiota</taxon>
        <taxon>Opitutia</taxon>
        <taxon>Puniceicoccales</taxon>
        <taxon>Pelagicoccaceae</taxon>
        <taxon>Pelagicoccus</taxon>
    </lineage>
</organism>
<comment type="caution">
    <text evidence="1">The sequence shown here is derived from an EMBL/GenBank/DDBJ whole genome shotgun (WGS) entry which is preliminary data.</text>
</comment>